<dbReference type="InterPro" id="IPR002123">
    <property type="entry name" value="Plipid/glycerol_acylTrfase"/>
</dbReference>
<evidence type="ECO:0000256" key="2">
    <source>
        <dbReference type="ARBA" id="ARBA00022679"/>
    </source>
</evidence>
<evidence type="ECO:0000256" key="3">
    <source>
        <dbReference type="ARBA" id="ARBA00023315"/>
    </source>
</evidence>
<sequence>MTAFRSALFQLYFLLLTLAMGLGALPIRVLRQERTALAYAKLWSRLVLAGLRLCGIRIVVEGLERLPAGPCLIASQHQSFFDGFVWMNLVPKPAYIIKQELTRVPLVGPMLLLAGMIPVMRHAGARALRSLMAATQEAFAEGRQIVIFPEGTRTIPGARVPLQPGIVALAKQSPVPVVPVATNSGLFWPRSGWSKTPGIITVAIGNPLPPTEGRSALIAAITAQWEELCTRHNLPLPVDNSVSDMRVF</sequence>
<keyword evidence="6" id="KW-1185">Reference proteome</keyword>
<dbReference type="Pfam" id="PF01553">
    <property type="entry name" value="Acyltransferase"/>
    <property type="match status" value="1"/>
</dbReference>
<feature type="domain" description="Phospholipid/glycerol acyltransferase" evidence="4">
    <location>
        <begin position="71"/>
        <end position="185"/>
    </location>
</feature>
<organism evidence="5 6">
    <name type="scientific">Acidomonas methanolica NBRC 104435</name>
    <dbReference type="NCBI Taxonomy" id="1231351"/>
    <lineage>
        <taxon>Bacteria</taxon>
        <taxon>Pseudomonadati</taxon>
        <taxon>Pseudomonadota</taxon>
        <taxon>Alphaproteobacteria</taxon>
        <taxon>Acetobacterales</taxon>
        <taxon>Acetobacteraceae</taxon>
        <taxon>Acidomonas</taxon>
    </lineage>
</organism>
<dbReference type="PANTHER" id="PTHR10434:SF40">
    <property type="entry name" value="1-ACYL-SN-GLYCEROL-3-PHOSPHATE ACYLTRANSFERASE"/>
    <property type="match status" value="1"/>
</dbReference>
<accession>A0A023D2S3</accession>
<dbReference type="GO" id="GO:0003841">
    <property type="term" value="F:1-acylglycerol-3-phosphate O-acyltransferase activity"/>
    <property type="evidence" value="ECO:0007669"/>
    <property type="project" value="TreeGrafter"/>
</dbReference>
<dbReference type="AlphaFoldDB" id="A0A023D2S3"/>
<keyword evidence="2 5" id="KW-0808">Transferase</keyword>
<evidence type="ECO:0000313" key="6">
    <source>
        <dbReference type="Proteomes" id="UP000019760"/>
    </source>
</evidence>
<dbReference type="SUPFAM" id="SSF69593">
    <property type="entry name" value="Glycerol-3-phosphate (1)-acyltransferase"/>
    <property type="match status" value="1"/>
</dbReference>
<dbReference type="SMART" id="SM00563">
    <property type="entry name" value="PlsC"/>
    <property type="match status" value="1"/>
</dbReference>
<evidence type="ECO:0000313" key="5">
    <source>
        <dbReference type="EMBL" id="GAJ28060.1"/>
    </source>
</evidence>
<comment type="pathway">
    <text evidence="1">Lipid metabolism.</text>
</comment>
<dbReference type="EMBL" id="BAND01000013">
    <property type="protein sequence ID" value="GAJ28060.1"/>
    <property type="molecule type" value="Genomic_DNA"/>
</dbReference>
<dbReference type="RefSeq" id="WP_042056281.1">
    <property type="nucleotide sequence ID" value="NZ_BAND01000013.1"/>
</dbReference>
<reference evidence="5 6" key="2">
    <citation type="journal article" date="2014" name="FEMS Microbiol. Lett.">
        <title>Draft genomic DNA sequence of the facultatively methylotrophic bacterium Acidomonas methanolica type strain MB58.</title>
        <authorList>
            <person name="Higashiura N."/>
            <person name="Hadano H."/>
            <person name="Hirakawa H."/>
            <person name="Matsutani M."/>
            <person name="Takabe S."/>
            <person name="Matsushita K."/>
            <person name="Azuma Y."/>
        </authorList>
    </citation>
    <scope>NUCLEOTIDE SEQUENCE [LARGE SCALE GENOMIC DNA]</scope>
    <source>
        <strain evidence="5 6">MB58</strain>
    </source>
</reference>
<keyword evidence="3 5" id="KW-0012">Acyltransferase</keyword>
<gene>
    <name evidence="5" type="ORF">Amme_013_024</name>
</gene>
<name>A0A023D2S3_ACIMT</name>
<dbReference type="OrthoDB" id="5290997at2"/>
<proteinExistence type="predicted"/>
<reference evidence="6" key="1">
    <citation type="journal article" date="2014" name="FEMS Microbiol. Lett.">
        <title>Draft Genomic DNA Sequence of the Facultatively Methylotrophic Bacterium Acidomonas methanolica type strain MB58.</title>
        <authorList>
            <person name="Higashiura N."/>
            <person name="Hadano H."/>
            <person name="Hirakawa H."/>
            <person name="Matsutani M."/>
            <person name="Takabe S."/>
            <person name="Matsushita K."/>
            <person name="Azuma Y."/>
        </authorList>
    </citation>
    <scope>NUCLEOTIDE SEQUENCE [LARGE SCALE GENOMIC DNA]</scope>
    <source>
        <strain evidence="6">MB58</strain>
    </source>
</reference>
<dbReference type="PANTHER" id="PTHR10434">
    <property type="entry name" value="1-ACYL-SN-GLYCEROL-3-PHOSPHATE ACYLTRANSFERASE"/>
    <property type="match status" value="1"/>
</dbReference>
<evidence type="ECO:0000256" key="1">
    <source>
        <dbReference type="ARBA" id="ARBA00005189"/>
    </source>
</evidence>
<dbReference type="Proteomes" id="UP000019760">
    <property type="component" value="Unassembled WGS sequence"/>
</dbReference>
<dbReference type="GO" id="GO:0006654">
    <property type="term" value="P:phosphatidic acid biosynthetic process"/>
    <property type="evidence" value="ECO:0007669"/>
    <property type="project" value="TreeGrafter"/>
</dbReference>
<dbReference type="CDD" id="cd07989">
    <property type="entry name" value="LPLAT_AGPAT-like"/>
    <property type="match status" value="1"/>
</dbReference>
<evidence type="ECO:0000259" key="4">
    <source>
        <dbReference type="SMART" id="SM00563"/>
    </source>
</evidence>
<comment type="caution">
    <text evidence="5">The sequence shown here is derived from an EMBL/GenBank/DDBJ whole genome shotgun (WGS) entry which is preliminary data.</text>
</comment>
<protein>
    <submittedName>
        <fullName evidence="5">1-acyl-sn-glycerol-3-phosphate acyltransferase</fullName>
    </submittedName>
</protein>